<evidence type="ECO:0000256" key="1">
    <source>
        <dbReference type="SAM" id="Phobius"/>
    </source>
</evidence>
<sequence length="298" mass="32342">MSGVQAWAVTALGAAVLAVGLRDVFHTLWHPSGHGGVSRRVMAAVWRAGRRARQQGRSSVLAGPLAMVVVVFTWVTLVVLGCTLVYWPHLPAGFVTSSELEFQEGPLFLDALYLSTVTVATLGFGDIVPVSEWLRVLVPLQALIGFALVTAAVTWVLQIYPALTRRRALAIRLSLLHRVDARRLVDDADSDLAAPVLESLATELVQSRVDLTQYSETYYFRDGDDQASLPAMLGVAVHLRGAAREAPRSDVRIAGELLGHAIDDFARIVALQFLRDGLPPDDVVDAYAADHGHQVTRP</sequence>
<accession>A0A839Y2J8</accession>
<feature type="transmembrane region" description="Helical" evidence="1">
    <location>
        <begin position="60"/>
        <end position="87"/>
    </location>
</feature>
<dbReference type="InterPro" id="IPR013099">
    <property type="entry name" value="K_chnl_dom"/>
</dbReference>
<dbReference type="Pfam" id="PF07885">
    <property type="entry name" value="Ion_trans_2"/>
    <property type="match status" value="1"/>
</dbReference>
<dbReference type="Gene3D" id="1.10.287.70">
    <property type="match status" value="1"/>
</dbReference>
<dbReference type="RefSeq" id="WP_220035860.1">
    <property type="nucleotide sequence ID" value="NZ_JACIBU010000001.1"/>
</dbReference>
<dbReference type="EMBL" id="JACIBU010000001">
    <property type="protein sequence ID" value="MBB3674424.1"/>
    <property type="molecule type" value="Genomic_DNA"/>
</dbReference>
<comment type="caution">
    <text evidence="3">The sequence shown here is derived from an EMBL/GenBank/DDBJ whole genome shotgun (WGS) entry which is preliminary data.</text>
</comment>
<name>A0A839Y2J8_9ACTN</name>
<organism evidence="3 4">
    <name type="scientific">Modestobacter versicolor</name>
    <dbReference type="NCBI Taxonomy" id="429133"/>
    <lineage>
        <taxon>Bacteria</taxon>
        <taxon>Bacillati</taxon>
        <taxon>Actinomycetota</taxon>
        <taxon>Actinomycetes</taxon>
        <taxon>Geodermatophilales</taxon>
        <taxon>Geodermatophilaceae</taxon>
        <taxon>Modestobacter</taxon>
    </lineage>
</organism>
<feature type="transmembrane region" description="Helical" evidence="1">
    <location>
        <begin position="6"/>
        <end position="25"/>
    </location>
</feature>
<dbReference type="Proteomes" id="UP000580718">
    <property type="component" value="Unassembled WGS sequence"/>
</dbReference>
<evidence type="ECO:0000313" key="3">
    <source>
        <dbReference type="EMBL" id="MBB3674424.1"/>
    </source>
</evidence>
<dbReference type="SUPFAM" id="SSF81324">
    <property type="entry name" value="Voltage-gated potassium channels"/>
    <property type="match status" value="1"/>
</dbReference>
<keyword evidence="1" id="KW-0812">Transmembrane</keyword>
<keyword evidence="1" id="KW-1133">Transmembrane helix</keyword>
<dbReference type="AlphaFoldDB" id="A0A839Y2J8"/>
<evidence type="ECO:0000313" key="4">
    <source>
        <dbReference type="Proteomes" id="UP000580718"/>
    </source>
</evidence>
<feature type="domain" description="Potassium channel" evidence="2">
    <location>
        <begin position="74"/>
        <end position="157"/>
    </location>
</feature>
<feature type="transmembrane region" description="Helical" evidence="1">
    <location>
        <begin position="136"/>
        <end position="157"/>
    </location>
</feature>
<feature type="transmembrane region" description="Helical" evidence="1">
    <location>
        <begin position="107"/>
        <end position="124"/>
    </location>
</feature>
<protein>
    <recommendedName>
        <fullName evidence="2">Potassium channel domain-containing protein</fullName>
    </recommendedName>
</protein>
<gene>
    <name evidence="3" type="ORF">FHX36_000159</name>
</gene>
<reference evidence="3 4" key="1">
    <citation type="submission" date="2020-08" db="EMBL/GenBank/DDBJ databases">
        <title>Sequencing the genomes of 1000 actinobacteria strains.</title>
        <authorList>
            <person name="Klenk H.-P."/>
        </authorList>
    </citation>
    <scope>NUCLEOTIDE SEQUENCE [LARGE SCALE GENOMIC DNA]</scope>
    <source>
        <strain evidence="3 4">DSM 16678</strain>
    </source>
</reference>
<evidence type="ECO:0000259" key="2">
    <source>
        <dbReference type="Pfam" id="PF07885"/>
    </source>
</evidence>
<proteinExistence type="predicted"/>
<keyword evidence="1" id="KW-0472">Membrane</keyword>